<evidence type="ECO:0000313" key="1">
    <source>
        <dbReference type="EMBL" id="CAD8498184.1"/>
    </source>
</evidence>
<protein>
    <submittedName>
        <fullName evidence="1">Uncharacterized protein</fullName>
    </submittedName>
</protein>
<name>A0A7S0HSN1_9CRYP</name>
<proteinExistence type="predicted"/>
<sequence>MPVDDFWTMNEGAMEGGANIFQQCMVEGQVLNQSDKSALQRSKITGMLQRGQRVVVLKQENESIVREHDILTEFGLTCLQIILCMLHMEMRITTCFVTWCYKTAQKLKLLSAVQRVLLESGINYCLEGAIDSLPNLDGDQCAKMLNIALPKILDLLVDDTQVREQFKKTFENWTSVLHTLRKTHISELANEEIETLDLRINSFVINWVALTGDKQMFSAVYFHMLSARHVTQLFHHHLQNNELPIGLLSMSTSELRHKVHGRTAFRQGCAEANKNLKRDLEEMGLDKCEDPDILMPALKKQRSKYIARIMFCDPIILSYVLD</sequence>
<dbReference type="AlphaFoldDB" id="A0A7S0HSN1"/>
<reference evidence="1" key="1">
    <citation type="submission" date="2021-01" db="EMBL/GenBank/DDBJ databases">
        <authorList>
            <person name="Corre E."/>
            <person name="Pelletier E."/>
            <person name="Niang G."/>
            <person name="Scheremetjew M."/>
            <person name="Finn R."/>
            <person name="Kale V."/>
            <person name="Holt S."/>
            <person name="Cochrane G."/>
            <person name="Meng A."/>
            <person name="Brown T."/>
            <person name="Cohen L."/>
        </authorList>
    </citation>
    <scope>NUCLEOTIDE SEQUENCE</scope>
    <source>
        <strain evidence="1">CCMP325</strain>
    </source>
</reference>
<gene>
    <name evidence="1" type="ORF">HPHI1048_LOCUS18091</name>
</gene>
<accession>A0A7S0HSN1</accession>
<organism evidence="1">
    <name type="scientific">Hanusia phi</name>
    <dbReference type="NCBI Taxonomy" id="3032"/>
    <lineage>
        <taxon>Eukaryota</taxon>
        <taxon>Cryptophyceae</taxon>
        <taxon>Pyrenomonadales</taxon>
        <taxon>Geminigeraceae</taxon>
        <taxon>Hanusia</taxon>
    </lineage>
</organism>
<dbReference type="EMBL" id="HBEO01026882">
    <property type="protein sequence ID" value="CAD8498184.1"/>
    <property type="molecule type" value="Transcribed_RNA"/>
</dbReference>